<keyword evidence="4" id="KW-1003">Cell membrane</keyword>
<feature type="domain" description="Multidrug resistance protein MdtA-like alpha-helical hairpin" evidence="7">
    <location>
        <begin position="96"/>
        <end position="164"/>
    </location>
</feature>
<organism evidence="11 12">
    <name type="scientific">Labrys monachus</name>
    <dbReference type="NCBI Taxonomy" id="217067"/>
    <lineage>
        <taxon>Bacteria</taxon>
        <taxon>Pseudomonadati</taxon>
        <taxon>Pseudomonadota</taxon>
        <taxon>Alphaproteobacteria</taxon>
        <taxon>Hyphomicrobiales</taxon>
        <taxon>Xanthobacteraceae</taxon>
        <taxon>Labrys</taxon>
    </lineage>
</organism>
<dbReference type="InterPro" id="IPR058626">
    <property type="entry name" value="MdtA-like_b-barrel"/>
</dbReference>
<evidence type="ECO:0000259" key="7">
    <source>
        <dbReference type="Pfam" id="PF25876"/>
    </source>
</evidence>
<dbReference type="NCBIfam" id="TIGR01730">
    <property type="entry name" value="RND_mfp"/>
    <property type="match status" value="1"/>
</dbReference>
<evidence type="ECO:0000313" key="12">
    <source>
        <dbReference type="Proteomes" id="UP001237448"/>
    </source>
</evidence>
<evidence type="ECO:0000256" key="5">
    <source>
        <dbReference type="ARBA" id="ARBA00022519"/>
    </source>
</evidence>
<reference evidence="11 12" key="1">
    <citation type="submission" date="2023-07" db="EMBL/GenBank/DDBJ databases">
        <title>Genomic Encyclopedia of Type Strains, Phase IV (KMG-IV): sequencing the most valuable type-strain genomes for metagenomic binning, comparative biology and taxonomic classification.</title>
        <authorList>
            <person name="Goeker M."/>
        </authorList>
    </citation>
    <scope>NUCLEOTIDE SEQUENCE [LARGE SCALE GENOMIC DNA]</scope>
    <source>
        <strain evidence="11 12">DSM 5896</strain>
    </source>
</reference>
<feature type="domain" description="Multidrug resistance protein MdtA-like beta-barrel" evidence="9">
    <location>
        <begin position="202"/>
        <end position="285"/>
    </location>
</feature>
<name>A0ABU0FIW9_9HYPH</name>
<evidence type="ECO:0000259" key="10">
    <source>
        <dbReference type="Pfam" id="PF25967"/>
    </source>
</evidence>
<feature type="domain" description="Multidrug resistance protein MdtA-like C-terminal permuted SH3" evidence="10">
    <location>
        <begin position="289"/>
        <end position="349"/>
    </location>
</feature>
<dbReference type="EMBL" id="JAUSVK010000001">
    <property type="protein sequence ID" value="MDQ0394049.1"/>
    <property type="molecule type" value="Genomic_DNA"/>
</dbReference>
<evidence type="ECO:0000256" key="6">
    <source>
        <dbReference type="ARBA" id="ARBA00023136"/>
    </source>
</evidence>
<feature type="domain" description="Multidrug resistance protein MdtA-like barrel-sandwich hybrid" evidence="8">
    <location>
        <begin position="56"/>
        <end position="197"/>
    </location>
</feature>
<evidence type="ECO:0000256" key="4">
    <source>
        <dbReference type="ARBA" id="ARBA00022475"/>
    </source>
</evidence>
<dbReference type="Gene3D" id="2.40.30.170">
    <property type="match status" value="1"/>
</dbReference>
<keyword evidence="6" id="KW-0472">Membrane</keyword>
<dbReference type="Gene3D" id="2.40.420.20">
    <property type="match status" value="1"/>
</dbReference>
<evidence type="ECO:0000259" key="8">
    <source>
        <dbReference type="Pfam" id="PF25917"/>
    </source>
</evidence>
<gene>
    <name evidence="11" type="ORF">J3R73_003841</name>
</gene>
<proteinExistence type="inferred from homology"/>
<keyword evidence="3" id="KW-0813">Transport</keyword>
<dbReference type="InterPro" id="IPR058624">
    <property type="entry name" value="MdtA-like_HH"/>
</dbReference>
<comment type="subcellular location">
    <subcellularLocation>
        <location evidence="1">Cell membrane</location>
    </subcellularLocation>
</comment>
<evidence type="ECO:0000259" key="9">
    <source>
        <dbReference type="Pfam" id="PF25944"/>
    </source>
</evidence>
<comment type="similarity">
    <text evidence="2">Belongs to the membrane fusion protein (MFP) (TC 8.A.1) family.</text>
</comment>
<dbReference type="Pfam" id="PF25944">
    <property type="entry name" value="Beta-barrel_RND"/>
    <property type="match status" value="1"/>
</dbReference>
<dbReference type="Proteomes" id="UP001237448">
    <property type="component" value="Unassembled WGS sequence"/>
</dbReference>
<dbReference type="InterPro" id="IPR006143">
    <property type="entry name" value="RND_pump_MFP"/>
</dbReference>
<evidence type="ECO:0000256" key="1">
    <source>
        <dbReference type="ARBA" id="ARBA00004236"/>
    </source>
</evidence>
<dbReference type="Pfam" id="PF25967">
    <property type="entry name" value="RND-MFP_C"/>
    <property type="match status" value="1"/>
</dbReference>
<keyword evidence="12" id="KW-1185">Reference proteome</keyword>
<dbReference type="Pfam" id="PF25876">
    <property type="entry name" value="HH_MFP_RND"/>
    <property type="match status" value="1"/>
</dbReference>
<evidence type="ECO:0000256" key="3">
    <source>
        <dbReference type="ARBA" id="ARBA00022448"/>
    </source>
</evidence>
<evidence type="ECO:0000256" key="2">
    <source>
        <dbReference type="ARBA" id="ARBA00009477"/>
    </source>
</evidence>
<keyword evidence="5" id="KW-0997">Cell inner membrane</keyword>
<dbReference type="NCBIfam" id="NF008589">
    <property type="entry name" value="PRK11556.1"/>
    <property type="match status" value="1"/>
</dbReference>
<protein>
    <submittedName>
        <fullName evidence="11">Multidrug efflux system membrane fusion protein</fullName>
    </submittedName>
</protein>
<dbReference type="Pfam" id="PF25917">
    <property type="entry name" value="BSH_RND"/>
    <property type="match status" value="1"/>
</dbReference>
<sequence>MAIAVAAVIVWREPWKQGVPGGPLGQSVPSVGVATTASGDVPIWLPSLGTVTSLATVTVKSQISGYLTAIRFHEGDMVKKGDLLAQVDQRPYEALLAQYQGQLEKDQALLDNARLDFQRYQRLIKQDSTSKQTVDTAEATVREYEGTVRADQAQIDTERINIAYCRIVSTVDGRAGLRQVDVGNYVTASDTAGIVVVAQTTPISVVFTLPEDNIRPLMKRLQAGAKLGVVAYDRASTEKLAEGVLDAVDSEIDTTTGTVKLRALFPNADGGLFPNQFVNVTLLLDTLRNAVVVPNRAVQTGTPGTFVYRLNGDDTVSLRKIATGPSANGMTAVVSGLSPGDRVVVDGIDNLSDGAKVNIPAPAAAAPGSETVGTKPAAP</sequence>
<comment type="caution">
    <text evidence="11">The sequence shown here is derived from an EMBL/GenBank/DDBJ whole genome shotgun (WGS) entry which is preliminary data.</text>
</comment>
<dbReference type="RefSeq" id="WP_307430386.1">
    <property type="nucleotide sequence ID" value="NZ_JAUSVK010000001.1"/>
</dbReference>
<dbReference type="InterPro" id="IPR058627">
    <property type="entry name" value="MdtA-like_C"/>
</dbReference>
<dbReference type="Gene3D" id="2.40.50.100">
    <property type="match status" value="1"/>
</dbReference>
<accession>A0ABU0FIW9</accession>
<evidence type="ECO:0000313" key="11">
    <source>
        <dbReference type="EMBL" id="MDQ0394049.1"/>
    </source>
</evidence>
<dbReference type="PANTHER" id="PTHR30469:SF12">
    <property type="entry name" value="MULTIDRUG RESISTANCE PROTEIN MDTA"/>
    <property type="match status" value="1"/>
</dbReference>
<dbReference type="Gene3D" id="1.10.287.470">
    <property type="entry name" value="Helix hairpin bin"/>
    <property type="match status" value="1"/>
</dbReference>
<dbReference type="InterPro" id="IPR058625">
    <property type="entry name" value="MdtA-like_BSH"/>
</dbReference>
<dbReference type="SUPFAM" id="SSF111369">
    <property type="entry name" value="HlyD-like secretion proteins"/>
    <property type="match status" value="1"/>
</dbReference>
<dbReference type="PANTHER" id="PTHR30469">
    <property type="entry name" value="MULTIDRUG RESISTANCE PROTEIN MDTA"/>
    <property type="match status" value="1"/>
</dbReference>